<keyword evidence="5" id="KW-1185">Reference proteome</keyword>
<dbReference type="InterPro" id="IPR001647">
    <property type="entry name" value="HTH_TetR"/>
</dbReference>
<dbReference type="STRING" id="1121025.SAMN02745249_00261"/>
<evidence type="ECO:0000256" key="2">
    <source>
        <dbReference type="PROSITE-ProRule" id="PRU00335"/>
    </source>
</evidence>
<dbReference type="PANTHER" id="PTHR43479">
    <property type="entry name" value="ACREF/ENVCD OPERON REPRESSOR-RELATED"/>
    <property type="match status" value="1"/>
</dbReference>
<evidence type="ECO:0000259" key="3">
    <source>
        <dbReference type="PROSITE" id="PS50977"/>
    </source>
</evidence>
<sequence>MEQESDTKQLIALAFQELTTKKAIDKISITDIMKQADFRRQTFYDYFDDKYDLVTWIFYQELSESIYPIMTWENWENILWLLLTYLESNKDYYKKIFLNIKLDSFKEYFIYSIKKIINQLADDYFKGQFLSLDQKQIIQTATDFYSYGLSESLYHWVLENCEPNSQNYYAMLVKLVKYQTRMN</sequence>
<dbReference type="InterPro" id="IPR012738">
    <property type="entry name" value="Tscrpt_reg_DhaS"/>
</dbReference>
<dbReference type="NCBIfam" id="TIGR02366">
    <property type="entry name" value="DHAK_reg"/>
    <property type="match status" value="1"/>
</dbReference>
<proteinExistence type="predicted"/>
<evidence type="ECO:0000313" key="4">
    <source>
        <dbReference type="EMBL" id="SHE34530.1"/>
    </source>
</evidence>
<dbReference type="PANTHER" id="PTHR43479:SF7">
    <property type="entry name" value="TETR-FAMILY TRANSCRIPTIONAL REGULATOR"/>
    <property type="match status" value="1"/>
</dbReference>
<dbReference type="RefSeq" id="WP_073295027.1">
    <property type="nucleotide sequence ID" value="NZ_FQUF01000003.1"/>
</dbReference>
<dbReference type="Proteomes" id="UP000184128">
    <property type="component" value="Unassembled WGS sequence"/>
</dbReference>
<reference evidence="4 5" key="1">
    <citation type="submission" date="2016-11" db="EMBL/GenBank/DDBJ databases">
        <authorList>
            <person name="Jaros S."/>
            <person name="Januszkiewicz K."/>
            <person name="Wedrychowicz H."/>
        </authorList>
    </citation>
    <scope>NUCLEOTIDE SEQUENCE [LARGE SCALE GENOMIC DNA]</scope>
    <source>
        <strain evidence="4 5">DSM 15692</strain>
    </source>
</reference>
<dbReference type="AlphaFoldDB" id="A0A1M4SQN8"/>
<dbReference type="GO" id="GO:0003677">
    <property type="term" value="F:DNA binding"/>
    <property type="evidence" value="ECO:0007669"/>
    <property type="project" value="UniProtKB-UniRule"/>
</dbReference>
<dbReference type="Pfam" id="PF14278">
    <property type="entry name" value="TetR_C_8"/>
    <property type="match status" value="1"/>
</dbReference>
<name>A0A1M4SQN8_9LACT</name>
<dbReference type="OrthoDB" id="9810250at2"/>
<dbReference type="EMBL" id="FQUF01000003">
    <property type="protein sequence ID" value="SHE34530.1"/>
    <property type="molecule type" value="Genomic_DNA"/>
</dbReference>
<dbReference type="Gene3D" id="1.10.357.10">
    <property type="entry name" value="Tetracycline Repressor, domain 2"/>
    <property type="match status" value="1"/>
</dbReference>
<dbReference type="InterPro" id="IPR009057">
    <property type="entry name" value="Homeodomain-like_sf"/>
</dbReference>
<feature type="DNA-binding region" description="H-T-H motif" evidence="2">
    <location>
        <begin position="28"/>
        <end position="47"/>
    </location>
</feature>
<organism evidence="4 5">
    <name type="scientific">Atopostipes suicloacalis DSM 15692</name>
    <dbReference type="NCBI Taxonomy" id="1121025"/>
    <lineage>
        <taxon>Bacteria</taxon>
        <taxon>Bacillati</taxon>
        <taxon>Bacillota</taxon>
        <taxon>Bacilli</taxon>
        <taxon>Lactobacillales</taxon>
        <taxon>Carnobacteriaceae</taxon>
        <taxon>Atopostipes</taxon>
    </lineage>
</organism>
<dbReference type="InterPro" id="IPR039532">
    <property type="entry name" value="TetR_C_Firmicutes"/>
</dbReference>
<protein>
    <submittedName>
        <fullName evidence="4">Transcriptional regulator, TetR family</fullName>
    </submittedName>
</protein>
<keyword evidence="1 2" id="KW-0238">DNA-binding</keyword>
<gene>
    <name evidence="4" type="ORF">SAMN02745249_00261</name>
</gene>
<dbReference type="PROSITE" id="PS50977">
    <property type="entry name" value="HTH_TETR_2"/>
    <property type="match status" value="1"/>
</dbReference>
<accession>A0A1M4SQN8</accession>
<evidence type="ECO:0000256" key="1">
    <source>
        <dbReference type="ARBA" id="ARBA00023125"/>
    </source>
</evidence>
<dbReference type="SUPFAM" id="SSF46689">
    <property type="entry name" value="Homeodomain-like"/>
    <property type="match status" value="1"/>
</dbReference>
<evidence type="ECO:0000313" key="5">
    <source>
        <dbReference type="Proteomes" id="UP000184128"/>
    </source>
</evidence>
<dbReference type="InterPro" id="IPR050624">
    <property type="entry name" value="HTH-type_Tx_Regulator"/>
</dbReference>
<feature type="domain" description="HTH tetR-type" evidence="3">
    <location>
        <begin position="5"/>
        <end position="65"/>
    </location>
</feature>